<proteinExistence type="predicted"/>
<keyword evidence="2" id="KW-1185">Reference proteome</keyword>
<dbReference type="Proteomes" id="UP000093000">
    <property type="component" value="Unassembled WGS sequence"/>
</dbReference>
<name>A0A1C7MWT4_9FUNG</name>
<comment type="caution">
    <text evidence="1">The sequence shown here is derived from an EMBL/GenBank/DDBJ whole genome shotgun (WGS) entry which is preliminary data.</text>
</comment>
<sequence length="58" mass="6783">MTLKHFECPATCELCSYWIPNHSSDCPRSGVHPSQWSMDTPEIMEEDEEDNSFDFEEN</sequence>
<evidence type="ECO:0000313" key="1">
    <source>
        <dbReference type="EMBL" id="OBZ80899.1"/>
    </source>
</evidence>
<gene>
    <name evidence="1" type="ORF">A0J61_11052</name>
</gene>
<dbReference type="EMBL" id="LUGH01001628">
    <property type="protein sequence ID" value="OBZ80899.1"/>
    <property type="molecule type" value="Genomic_DNA"/>
</dbReference>
<dbReference type="OrthoDB" id="2224642at2759"/>
<accession>A0A1C7MWT4</accession>
<protein>
    <submittedName>
        <fullName evidence="1">Uncharacterized protein</fullName>
    </submittedName>
</protein>
<dbReference type="InParanoid" id="A0A1C7MWT4"/>
<organism evidence="1 2">
    <name type="scientific">Choanephora cucurbitarum</name>
    <dbReference type="NCBI Taxonomy" id="101091"/>
    <lineage>
        <taxon>Eukaryota</taxon>
        <taxon>Fungi</taxon>
        <taxon>Fungi incertae sedis</taxon>
        <taxon>Mucoromycota</taxon>
        <taxon>Mucoromycotina</taxon>
        <taxon>Mucoromycetes</taxon>
        <taxon>Mucorales</taxon>
        <taxon>Mucorineae</taxon>
        <taxon>Choanephoraceae</taxon>
        <taxon>Choanephoroideae</taxon>
        <taxon>Choanephora</taxon>
    </lineage>
</organism>
<reference evidence="1 2" key="1">
    <citation type="submission" date="2016-03" db="EMBL/GenBank/DDBJ databases">
        <title>Choanephora cucurbitarum.</title>
        <authorList>
            <person name="Min B."/>
            <person name="Park H."/>
            <person name="Park J.-H."/>
            <person name="Shin H.-D."/>
            <person name="Choi I.-G."/>
        </authorList>
    </citation>
    <scope>NUCLEOTIDE SEQUENCE [LARGE SCALE GENOMIC DNA]</scope>
    <source>
        <strain evidence="1 2">KUS-F28377</strain>
    </source>
</reference>
<dbReference type="AlphaFoldDB" id="A0A1C7MWT4"/>
<evidence type="ECO:0000313" key="2">
    <source>
        <dbReference type="Proteomes" id="UP000093000"/>
    </source>
</evidence>